<sequence>MAKYVVTGSSGRIGRAIHFTLSRNHEVVGVDVTPASSTTLISDICDEDQLKRAFHGADAVFHCAALHAPHVGLKSDEEFQRINVRGTECVIDGAKAEGVPQIIFTSTTALYGDASNLENRAAWITEETEPHPRTIYHRSKIHAEALLRDAASSQLNIKVIRMSRSFPEPAPVMATYRLHRGVDARDVADAHLAALKDTGRAFDTYVISGQTPFLADDAHALKTDAASVIRERAPSLAKLFDLHNWALPTSIDRVYAPTKAAKVLSWKSKYDFREVLHQLEKCNSEVLPPDACGSKVEE</sequence>
<dbReference type="InterPro" id="IPR001509">
    <property type="entry name" value="Epimerase_deHydtase"/>
</dbReference>
<dbReference type="STRING" id="989403.SAMN05421798_1502"/>
<accession>A0A165UJK7</accession>
<name>A0A165UJK7_9HYPH</name>
<keyword evidence="2" id="KW-0456">Lyase</keyword>
<dbReference type="PANTHER" id="PTHR43245:SF54">
    <property type="entry name" value="BLL0593 PROTEIN"/>
    <property type="match status" value="1"/>
</dbReference>
<protein>
    <submittedName>
        <fullName evidence="2">dTDP-glucose 4,6-dehydratase</fullName>
        <ecNumber evidence="2">4.2.1.46</ecNumber>
    </submittedName>
</protein>
<dbReference type="EC" id="4.2.1.46" evidence="2"/>
<gene>
    <name evidence="2" type="primary">strE_1</name>
    <name evidence="2" type="ORF">PsAD2_03984</name>
</gene>
<evidence type="ECO:0000259" key="1">
    <source>
        <dbReference type="Pfam" id="PF01370"/>
    </source>
</evidence>
<dbReference type="Gene3D" id="3.40.50.720">
    <property type="entry name" value="NAD(P)-binding Rossmann-like Domain"/>
    <property type="match status" value="1"/>
</dbReference>
<dbReference type="InterPro" id="IPR036291">
    <property type="entry name" value="NAD(P)-bd_dom_sf"/>
</dbReference>
<feature type="domain" description="NAD-dependent epimerase/dehydratase" evidence="1">
    <location>
        <begin position="5"/>
        <end position="163"/>
    </location>
</feature>
<dbReference type="GO" id="GO:0008460">
    <property type="term" value="F:dTDP-glucose 4,6-dehydratase activity"/>
    <property type="evidence" value="ECO:0007669"/>
    <property type="project" value="UniProtKB-EC"/>
</dbReference>
<dbReference type="SUPFAM" id="SSF51735">
    <property type="entry name" value="NAD(P)-binding Rossmann-fold domains"/>
    <property type="match status" value="1"/>
</dbReference>
<evidence type="ECO:0000313" key="2">
    <source>
        <dbReference type="EMBL" id="KZL11589.1"/>
    </source>
</evidence>
<dbReference type="InterPro" id="IPR050177">
    <property type="entry name" value="Lipid_A_modif_metabolic_enz"/>
</dbReference>
<proteinExistence type="predicted"/>
<dbReference type="Proteomes" id="UP000076577">
    <property type="component" value="Unassembled WGS sequence"/>
</dbReference>
<evidence type="ECO:0000313" key="3">
    <source>
        <dbReference type="Proteomes" id="UP000076577"/>
    </source>
</evidence>
<dbReference type="Pfam" id="PF01370">
    <property type="entry name" value="Epimerase"/>
    <property type="match status" value="1"/>
</dbReference>
<dbReference type="AlphaFoldDB" id="A0A165UJK7"/>
<dbReference type="OrthoDB" id="9801056at2"/>
<dbReference type="RefSeq" id="WP_068009915.1">
    <property type="nucleotide sequence ID" value="NZ_FOFM01000050.1"/>
</dbReference>
<comment type="caution">
    <text evidence="2">The sequence shown here is derived from an EMBL/GenBank/DDBJ whole genome shotgun (WGS) entry which is preliminary data.</text>
</comment>
<organism evidence="2 3">
    <name type="scientific">Pseudovibrio axinellae</name>
    <dbReference type="NCBI Taxonomy" id="989403"/>
    <lineage>
        <taxon>Bacteria</taxon>
        <taxon>Pseudomonadati</taxon>
        <taxon>Pseudomonadota</taxon>
        <taxon>Alphaproteobacteria</taxon>
        <taxon>Hyphomicrobiales</taxon>
        <taxon>Stappiaceae</taxon>
        <taxon>Pseudovibrio</taxon>
    </lineage>
</organism>
<reference evidence="2 3" key="1">
    <citation type="journal article" date="2016" name="Front. Microbiol.">
        <title>Comparative Genomic Analysis Reveals a Diverse Repertoire of Genes Involved in Prokaryote-Eukaryote Interactions within the Pseudovibrio Genus.</title>
        <authorList>
            <person name="Romano S."/>
            <person name="Fernandez-Guerra A."/>
            <person name="Reen F.J."/>
            <person name="Glockner F.O."/>
            <person name="Crowley S.P."/>
            <person name="O'Sullivan O."/>
            <person name="Cotter P.D."/>
            <person name="Adams C."/>
            <person name="Dobson A.D."/>
            <person name="O'Gara F."/>
        </authorList>
    </citation>
    <scope>NUCLEOTIDE SEQUENCE [LARGE SCALE GENOMIC DNA]</scope>
    <source>
        <strain evidence="2 3">Ad2</strain>
    </source>
</reference>
<dbReference type="EMBL" id="LMCB01000104">
    <property type="protein sequence ID" value="KZL11589.1"/>
    <property type="molecule type" value="Genomic_DNA"/>
</dbReference>
<dbReference type="PATRIC" id="fig|989403.3.peg.4340"/>
<keyword evidence="3" id="KW-1185">Reference proteome</keyword>
<dbReference type="PANTHER" id="PTHR43245">
    <property type="entry name" value="BIFUNCTIONAL POLYMYXIN RESISTANCE PROTEIN ARNA"/>
    <property type="match status" value="1"/>
</dbReference>